<keyword evidence="3" id="KW-0479">Metal-binding</keyword>
<organism evidence="13 14">
    <name type="scientific">Venturia effusa</name>
    <dbReference type="NCBI Taxonomy" id="50376"/>
    <lineage>
        <taxon>Eukaryota</taxon>
        <taxon>Fungi</taxon>
        <taxon>Dikarya</taxon>
        <taxon>Ascomycota</taxon>
        <taxon>Pezizomycotina</taxon>
        <taxon>Dothideomycetes</taxon>
        <taxon>Pleosporomycetidae</taxon>
        <taxon>Venturiales</taxon>
        <taxon>Venturiaceae</taxon>
        <taxon>Venturia</taxon>
    </lineage>
</organism>
<comment type="subcellular location">
    <subcellularLocation>
        <location evidence="1">Nucleus</location>
    </subcellularLocation>
</comment>
<dbReference type="AlphaFoldDB" id="A0A517LQ82"/>
<evidence type="ECO:0000256" key="5">
    <source>
        <dbReference type="ARBA" id="ARBA00022771"/>
    </source>
</evidence>
<evidence type="ECO:0000256" key="4">
    <source>
        <dbReference type="ARBA" id="ARBA00022737"/>
    </source>
</evidence>
<dbReference type="STRING" id="50376.A0A517LQ82"/>
<evidence type="ECO:0000256" key="9">
    <source>
        <dbReference type="ARBA" id="ARBA00023242"/>
    </source>
</evidence>
<evidence type="ECO:0000259" key="12">
    <source>
        <dbReference type="PROSITE" id="PS50157"/>
    </source>
</evidence>
<evidence type="ECO:0000256" key="8">
    <source>
        <dbReference type="ARBA" id="ARBA00023163"/>
    </source>
</evidence>
<dbReference type="GO" id="GO:0005634">
    <property type="term" value="C:nucleus"/>
    <property type="evidence" value="ECO:0007669"/>
    <property type="project" value="UniProtKB-SubCell"/>
</dbReference>
<protein>
    <recommendedName>
        <fullName evidence="12">C2H2-type domain-containing protein</fullName>
    </recommendedName>
</protein>
<evidence type="ECO:0000256" key="6">
    <source>
        <dbReference type="ARBA" id="ARBA00022833"/>
    </source>
</evidence>
<evidence type="ECO:0000313" key="14">
    <source>
        <dbReference type="Proteomes" id="UP000316270"/>
    </source>
</evidence>
<feature type="domain" description="C2H2-type" evidence="12">
    <location>
        <begin position="488"/>
        <end position="515"/>
    </location>
</feature>
<dbReference type="InterPro" id="IPR036236">
    <property type="entry name" value="Znf_C2H2_sf"/>
</dbReference>
<dbReference type="EMBL" id="CP042202">
    <property type="protein sequence ID" value="QDS77801.1"/>
    <property type="molecule type" value="Genomic_DNA"/>
</dbReference>
<dbReference type="SMART" id="SM00355">
    <property type="entry name" value="ZnF_C2H2"/>
    <property type="match status" value="4"/>
</dbReference>
<feature type="compositionally biased region" description="Acidic residues" evidence="11">
    <location>
        <begin position="628"/>
        <end position="638"/>
    </location>
</feature>
<proteinExistence type="inferred from homology"/>
<keyword evidence="4" id="KW-0677">Repeat</keyword>
<dbReference type="FunFam" id="3.30.160.60:FF:000193">
    <property type="entry name" value="Zinc finger protein 300"/>
    <property type="match status" value="1"/>
</dbReference>
<evidence type="ECO:0000256" key="1">
    <source>
        <dbReference type="ARBA" id="ARBA00004123"/>
    </source>
</evidence>
<dbReference type="Proteomes" id="UP000316270">
    <property type="component" value="Chromosome 18"/>
</dbReference>
<keyword evidence="5 10" id="KW-0863">Zinc-finger</keyword>
<evidence type="ECO:0000256" key="11">
    <source>
        <dbReference type="SAM" id="MobiDB-lite"/>
    </source>
</evidence>
<dbReference type="InterPro" id="IPR050527">
    <property type="entry name" value="Snail/Krueppel_Znf"/>
</dbReference>
<dbReference type="GO" id="GO:0008270">
    <property type="term" value="F:zinc ion binding"/>
    <property type="evidence" value="ECO:0007669"/>
    <property type="project" value="UniProtKB-KW"/>
</dbReference>
<keyword evidence="9" id="KW-0539">Nucleus</keyword>
<reference evidence="13 14" key="1">
    <citation type="submission" date="2019-07" db="EMBL/GenBank/DDBJ databases">
        <title>Finished genome of Venturia effusa.</title>
        <authorList>
            <person name="Young C.A."/>
            <person name="Cox M.P."/>
            <person name="Ganley A.R.D."/>
            <person name="David W.J."/>
        </authorList>
    </citation>
    <scope>NUCLEOTIDE SEQUENCE [LARGE SCALE GENOMIC DNA]</scope>
    <source>
        <strain evidence="14">albino</strain>
    </source>
</reference>
<dbReference type="PROSITE" id="PS00028">
    <property type="entry name" value="ZINC_FINGER_C2H2_1"/>
    <property type="match status" value="2"/>
</dbReference>
<dbReference type="PROSITE" id="PS50157">
    <property type="entry name" value="ZINC_FINGER_C2H2_2"/>
    <property type="match status" value="2"/>
</dbReference>
<dbReference type="GO" id="GO:0000981">
    <property type="term" value="F:DNA-binding transcription factor activity, RNA polymerase II-specific"/>
    <property type="evidence" value="ECO:0007669"/>
    <property type="project" value="TreeGrafter"/>
</dbReference>
<evidence type="ECO:0000256" key="3">
    <source>
        <dbReference type="ARBA" id="ARBA00022723"/>
    </source>
</evidence>
<accession>A0A517LQ82</accession>
<dbReference type="PANTHER" id="PTHR24388">
    <property type="entry name" value="ZINC FINGER PROTEIN"/>
    <property type="match status" value="1"/>
</dbReference>
<evidence type="ECO:0000256" key="7">
    <source>
        <dbReference type="ARBA" id="ARBA00023015"/>
    </source>
</evidence>
<evidence type="ECO:0000256" key="2">
    <source>
        <dbReference type="ARBA" id="ARBA00006991"/>
    </source>
</evidence>
<feature type="region of interest" description="Disordered" evidence="11">
    <location>
        <begin position="607"/>
        <end position="664"/>
    </location>
</feature>
<dbReference type="PANTHER" id="PTHR24388:SF54">
    <property type="entry name" value="PROTEIN ESCARGOT"/>
    <property type="match status" value="1"/>
</dbReference>
<keyword evidence="7" id="KW-0805">Transcription regulation</keyword>
<feature type="compositionally biased region" description="Polar residues" evidence="11">
    <location>
        <begin position="612"/>
        <end position="625"/>
    </location>
</feature>
<dbReference type="InterPro" id="IPR013087">
    <property type="entry name" value="Znf_C2H2_type"/>
</dbReference>
<keyword evidence="6" id="KW-0862">Zinc</keyword>
<feature type="domain" description="C2H2-type" evidence="12">
    <location>
        <begin position="460"/>
        <end position="487"/>
    </location>
</feature>
<dbReference type="OrthoDB" id="21416at2759"/>
<dbReference type="SUPFAM" id="SSF57667">
    <property type="entry name" value="beta-beta-alpha zinc fingers"/>
    <property type="match status" value="1"/>
</dbReference>
<evidence type="ECO:0000313" key="13">
    <source>
        <dbReference type="EMBL" id="QDS77801.1"/>
    </source>
</evidence>
<keyword evidence="14" id="KW-1185">Reference proteome</keyword>
<keyword evidence="8" id="KW-0804">Transcription</keyword>
<comment type="similarity">
    <text evidence="2">Belongs to the krueppel C2H2-type zinc-finger protein family.</text>
</comment>
<evidence type="ECO:0000256" key="10">
    <source>
        <dbReference type="PROSITE-ProRule" id="PRU00042"/>
    </source>
</evidence>
<dbReference type="FunFam" id="3.30.160.60:FF:000100">
    <property type="entry name" value="Zinc finger 45-like"/>
    <property type="match status" value="1"/>
</dbReference>
<dbReference type="Gene3D" id="3.30.160.60">
    <property type="entry name" value="Classic Zinc Finger"/>
    <property type="match status" value="3"/>
</dbReference>
<gene>
    <name evidence="13" type="ORF">FKW77_005664</name>
</gene>
<name>A0A517LQ82_9PEZI</name>
<dbReference type="GO" id="GO:0000978">
    <property type="term" value="F:RNA polymerase II cis-regulatory region sequence-specific DNA binding"/>
    <property type="evidence" value="ECO:0007669"/>
    <property type="project" value="TreeGrafter"/>
</dbReference>
<sequence>MAHSELGTLRCLCISQEDGAKKDLNKLAQIKVKPEKTKADIRAFCAASHQKIKQKFGCLLTEEHDVTNLVAARSEGMFLYARLVAEILEQQDTFHYLKSELEPSRLPHGIEEAYERTIQRMLDPNINSDSRRKNVLKLLGWLSYTKNGIYNPHLKFVEMQDCKDICGSLVESTIDASIVLVHSTTKHYLFEKAIICEARVELNLAVMCLTYLSTPEFDLDDPMIENNILEGFYAFADYAVPFWGLHVEHAISQGDRKLPNKYRKYGELVECLEAFILIQWMSSKIEAAIPRTLRQTLMALHKEDFIDDLCRAIHDLKARLRPATKEPPNAQVLRIYENYAKVRSVLESLVSSATCSKTTESILIKNYTNSWFKCSRLNCQYYHRGFPTRAQRDQHKDKHERSFTCAMEGCHQSIIGCTTLKELEKHVFEIHGYHITRPEAEYPADVPLTKQRPQKESSKHTCPQCRKSFTRNHALRVHQRSHDDTRPFECATCGKTFAREYDCRRHEKLHTGEKKYICLGTLDGGESWGCKQSFARSEALASHFRSKGGRKCIKALLEQQNLDGSAAHEQVSLLVEVLPGLLEPAEDDVVALVAREAALKENDAAARPALSLASTPAPQELSPSQPDEMFDEDSENGEEVGYGHTNSRPRLADQLFDDWRDSQQ</sequence>